<sequence>MAISPDIMERLSQCFATTPILHHGPLHEQAMAGILPALTGMSAAVFKV</sequence>
<evidence type="ECO:0000313" key="1">
    <source>
        <dbReference type="EMBL" id="ETX29179.1"/>
    </source>
</evidence>
<proteinExistence type="predicted"/>
<protein>
    <submittedName>
        <fullName evidence="1">Uncharacterized protein</fullName>
    </submittedName>
</protein>
<comment type="caution">
    <text evidence="1">The sequence shown here is derived from an EMBL/GenBank/DDBJ whole genome shotgun (WGS) entry which is preliminary data.</text>
</comment>
<evidence type="ECO:0000313" key="2">
    <source>
        <dbReference type="Proteomes" id="UP000023430"/>
    </source>
</evidence>
<organism evidence="1 2">
    <name type="scientific">Roseivivax isoporae LMG 25204</name>
    <dbReference type="NCBI Taxonomy" id="1449351"/>
    <lineage>
        <taxon>Bacteria</taxon>
        <taxon>Pseudomonadati</taxon>
        <taxon>Pseudomonadota</taxon>
        <taxon>Alphaproteobacteria</taxon>
        <taxon>Rhodobacterales</taxon>
        <taxon>Roseobacteraceae</taxon>
        <taxon>Roseivivax</taxon>
    </lineage>
</organism>
<accession>X7FAS3</accession>
<dbReference type="EMBL" id="JAME01000012">
    <property type="protein sequence ID" value="ETX29179.1"/>
    <property type="molecule type" value="Genomic_DNA"/>
</dbReference>
<keyword evidence="2" id="KW-1185">Reference proteome</keyword>
<reference evidence="1 2" key="1">
    <citation type="submission" date="2014-01" db="EMBL/GenBank/DDBJ databases">
        <title>Roseivivax isoporae LMG 25204 Genome Sequencing.</title>
        <authorList>
            <person name="Lai Q."/>
            <person name="Li G."/>
            <person name="Shao Z."/>
        </authorList>
    </citation>
    <scope>NUCLEOTIDE SEQUENCE [LARGE SCALE GENOMIC DNA]</scope>
    <source>
        <strain evidence="1 2">LMG 25204</strain>
    </source>
</reference>
<dbReference type="AlphaFoldDB" id="X7FAS3"/>
<gene>
    <name evidence="1" type="ORF">RISW2_02940</name>
</gene>
<dbReference type="STRING" id="1449351.RISW2_02940"/>
<dbReference type="Proteomes" id="UP000023430">
    <property type="component" value="Unassembled WGS sequence"/>
</dbReference>
<name>X7FAS3_9RHOB</name>